<keyword evidence="10" id="KW-1185">Reference proteome</keyword>
<keyword evidence="2 7" id="KW-0813">Transport</keyword>
<dbReference type="NCBIfam" id="TIGR04056">
    <property type="entry name" value="OMP_RagA_SusC"/>
    <property type="match status" value="1"/>
</dbReference>
<dbReference type="InterPro" id="IPR012910">
    <property type="entry name" value="Plug_dom"/>
</dbReference>
<evidence type="ECO:0000313" key="10">
    <source>
        <dbReference type="Proteomes" id="UP000248790"/>
    </source>
</evidence>
<keyword evidence="6 7" id="KW-0998">Cell outer membrane</keyword>
<evidence type="ECO:0000256" key="1">
    <source>
        <dbReference type="ARBA" id="ARBA00004571"/>
    </source>
</evidence>
<dbReference type="NCBIfam" id="TIGR04057">
    <property type="entry name" value="SusC_RagA_signa"/>
    <property type="match status" value="1"/>
</dbReference>
<evidence type="ECO:0000313" key="9">
    <source>
        <dbReference type="EMBL" id="RAJ94025.1"/>
    </source>
</evidence>
<keyword evidence="3 7" id="KW-1134">Transmembrane beta strand</keyword>
<dbReference type="Pfam" id="PF13715">
    <property type="entry name" value="CarbopepD_reg_2"/>
    <property type="match status" value="1"/>
</dbReference>
<keyword evidence="5 7" id="KW-0472">Membrane</keyword>
<evidence type="ECO:0000256" key="7">
    <source>
        <dbReference type="PROSITE-ProRule" id="PRU01360"/>
    </source>
</evidence>
<dbReference type="InterPro" id="IPR037066">
    <property type="entry name" value="Plug_dom_sf"/>
</dbReference>
<accession>A0A327WX02</accession>
<dbReference type="InterPro" id="IPR036942">
    <property type="entry name" value="Beta-barrel_TonB_sf"/>
</dbReference>
<organism evidence="9 10">
    <name type="scientific">Larkinella arboricola</name>
    <dbReference type="NCBI Taxonomy" id="643671"/>
    <lineage>
        <taxon>Bacteria</taxon>
        <taxon>Pseudomonadati</taxon>
        <taxon>Bacteroidota</taxon>
        <taxon>Cytophagia</taxon>
        <taxon>Cytophagales</taxon>
        <taxon>Spirosomataceae</taxon>
        <taxon>Larkinella</taxon>
    </lineage>
</organism>
<dbReference type="SMART" id="SM00965">
    <property type="entry name" value="STN"/>
    <property type="match status" value="1"/>
</dbReference>
<comment type="similarity">
    <text evidence="7">Belongs to the TonB-dependent receptor family.</text>
</comment>
<dbReference type="Pfam" id="PF07660">
    <property type="entry name" value="STN"/>
    <property type="match status" value="1"/>
</dbReference>
<keyword evidence="4 7" id="KW-0812">Transmembrane</keyword>
<dbReference type="InterPro" id="IPR039426">
    <property type="entry name" value="TonB-dep_rcpt-like"/>
</dbReference>
<dbReference type="SUPFAM" id="SSF56935">
    <property type="entry name" value="Porins"/>
    <property type="match status" value="1"/>
</dbReference>
<protein>
    <submittedName>
        <fullName evidence="9">TonB-linked SusC/RagA family outer membrane protein</fullName>
    </submittedName>
</protein>
<dbReference type="AlphaFoldDB" id="A0A327WX02"/>
<evidence type="ECO:0000259" key="8">
    <source>
        <dbReference type="SMART" id="SM00965"/>
    </source>
</evidence>
<dbReference type="EMBL" id="QLMC01000005">
    <property type="protein sequence ID" value="RAJ94025.1"/>
    <property type="molecule type" value="Genomic_DNA"/>
</dbReference>
<dbReference type="InterPro" id="IPR011662">
    <property type="entry name" value="Secretin/TonB_short_N"/>
</dbReference>
<dbReference type="Pfam" id="PF07715">
    <property type="entry name" value="Plug"/>
    <property type="match status" value="1"/>
</dbReference>
<comment type="caution">
    <text evidence="9">The sequence shown here is derived from an EMBL/GenBank/DDBJ whole genome shotgun (WGS) entry which is preliminary data.</text>
</comment>
<dbReference type="PROSITE" id="PS52016">
    <property type="entry name" value="TONB_DEPENDENT_REC_3"/>
    <property type="match status" value="1"/>
</dbReference>
<dbReference type="Proteomes" id="UP000248790">
    <property type="component" value="Unassembled WGS sequence"/>
</dbReference>
<gene>
    <name evidence="9" type="ORF">LX87_03909</name>
</gene>
<dbReference type="Gene3D" id="2.170.130.10">
    <property type="entry name" value="TonB-dependent receptor, plug domain"/>
    <property type="match status" value="1"/>
</dbReference>
<dbReference type="GO" id="GO:0009279">
    <property type="term" value="C:cell outer membrane"/>
    <property type="evidence" value="ECO:0007669"/>
    <property type="project" value="UniProtKB-SubCell"/>
</dbReference>
<dbReference type="Gene3D" id="2.60.40.1120">
    <property type="entry name" value="Carboxypeptidase-like, regulatory domain"/>
    <property type="match status" value="1"/>
</dbReference>
<dbReference type="FunFam" id="2.170.130.10:FF:000003">
    <property type="entry name" value="SusC/RagA family TonB-linked outer membrane protein"/>
    <property type="match status" value="1"/>
</dbReference>
<evidence type="ECO:0000256" key="6">
    <source>
        <dbReference type="ARBA" id="ARBA00023237"/>
    </source>
</evidence>
<proteinExistence type="inferred from homology"/>
<dbReference type="SUPFAM" id="SSF49464">
    <property type="entry name" value="Carboxypeptidase regulatory domain-like"/>
    <property type="match status" value="1"/>
</dbReference>
<dbReference type="InterPro" id="IPR023996">
    <property type="entry name" value="TonB-dep_OMP_SusC/RagA"/>
</dbReference>
<dbReference type="Gene3D" id="2.40.170.20">
    <property type="entry name" value="TonB-dependent receptor, beta-barrel domain"/>
    <property type="match status" value="1"/>
</dbReference>
<evidence type="ECO:0000256" key="2">
    <source>
        <dbReference type="ARBA" id="ARBA00022448"/>
    </source>
</evidence>
<reference evidence="9 10" key="1">
    <citation type="submission" date="2018-06" db="EMBL/GenBank/DDBJ databases">
        <title>Genomic Encyclopedia of Archaeal and Bacterial Type Strains, Phase II (KMG-II): from individual species to whole genera.</title>
        <authorList>
            <person name="Goeker M."/>
        </authorList>
    </citation>
    <scope>NUCLEOTIDE SEQUENCE [LARGE SCALE GENOMIC DNA]</scope>
    <source>
        <strain evidence="9 10">DSM 21851</strain>
    </source>
</reference>
<dbReference type="InterPro" id="IPR023997">
    <property type="entry name" value="TonB-dep_OMP_SusC/RagA_CS"/>
</dbReference>
<comment type="subcellular location">
    <subcellularLocation>
        <location evidence="1 7">Cell outer membrane</location>
        <topology evidence="1 7">Multi-pass membrane protein</topology>
    </subcellularLocation>
</comment>
<sequence length="1123" mass="124487">MDKFTKHETIRLLMRISLLQLILTALLINGALATRAQELLEQRVSVRLDNNTVRQALLTLEKTAHVKFVYSREVVQIDRKISLAVTDERLANVLDRLLKPLHLTYVLTGNQIALVRSPAADGMGSVQPSNAARPEPVTEQTVIGKVTDEKGEGLPGVSVIIKNTTRGTVTDPEGSFKISVGDAKDILVFSFVGYLTEEVAVGTRTQLAISLKIDTKALEEVVVIGYGTQKKVSLTGAVGTIKRENLVRMPVSNIQQALQGQLPGLTIIDNGGAPGKSNTTMRVRGITTLSDNNPLVIVDGIEQRLSDINPNDIESVSVLKDASSAAIYGSRAANGVILITTIQGKSGKLSASYHGYYALQQATNKPEHMGLEDYMRMLNVGSVNAGVAPRYTEAYIQEYVNATDRYKYPLPNTWFNTVFSVAPQQNHSLALSGGNEFVKSRLSLRYQNQDAVVPNSGSKISEVRLNTDIKMSSKITVNTDLNYRYTNFTSLVNDNNQYENIYNRMFHSSQWAVPKYPDGSYGLSPQGHNPLMYAEIAGISKTSDDYIVGNLKGNWAIAKGLLFSTQLAARFTSTATKAFANKYEVRDYYNKDIVKKTVPINNLTETRIFSREITLNNTLTYSANFGGHFINALAGYSQISNVGNNLSAFRQNFYSNEIQSISQGTNDNTKNNGGSDYQWGLRSYFGRINYSYQDKYLFEANSRYDGSSRFMEKNRYGFFPSMSVGWRISGEKFWEKASVYANEVKLRGSWGKTGNQAVALYSYFPTLSQVNYTFNGSPATGFAQLNLADPNLTWETTTQTNVGLDAQLFNNKLSLIVDYYRKRTDGILLVLPVPGTLGLNPSARNAGVVDNNGWEFAVGTRNKWNEFSLDANAHLNINTNNVVSLAGTGPYISTVETDPIFIIGEGYPINSHWGYQTDGLFQTEEEISKYPTLVAGTKPGDVKYVDLNGDGIISPSDRKYLGNSFPKYTFGASLNMNYKSFSLNLLFQGAAQVDTRLAGALAEMGNNEAYTHTIFTGNYWTPENRNARFPRPIRSDLRNLSASDRMLIDASYVRLKNIQLVYQLPSVLTRKAYIERMNVYVSGTNLLTFSKLNEWNLDPETVSGRATIYPQTALYTLGINLSF</sequence>
<evidence type="ECO:0000256" key="4">
    <source>
        <dbReference type="ARBA" id="ARBA00022692"/>
    </source>
</evidence>
<dbReference type="OrthoDB" id="9768177at2"/>
<name>A0A327WX02_LARAB</name>
<dbReference type="InterPro" id="IPR008969">
    <property type="entry name" value="CarboxyPept-like_regulatory"/>
</dbReference>
<feature type="domain" description="Secretin/TonB short N-terminal" evidence="8">
    <location>
        <begin position="66"/>
        <end position="117"/>
    </location>
</feature>
<evidence type="ECO:0000256" key="3">
    <source>
        <dbReference type="ARBA" id="ARBA00022452"/>
    </source>
</evidence>
<evidence type="ECO:0000256" key="5">
    <source>
        <dbReference type="ARBA" id="ARBA00023136"/>
    </source>
</evidence>